<protein>
    <recommendedName>
        <fullName evidence="5">Late embryogenesis abundant protein LEA-2 subgroup domain-containing protein</fullName>
    </recommendedName>
</protein>
<evidence type="ECO:0000256" key="2">
    <source>
        <dbReference type="SAM" id="Phobius"/>
    </source>
</evidence>
<reference evidence="3 4" key="1">
    <citation type="submission" date="2024-01" db="EMBL/GenBank/DDBJ databases">
        <title>The genomes of 5 underutilized Papilionoideae crops provide insights into root nodulation and disease resistanc.</title>
        <authorList>
            <person name="Jiang F."/>
        </authorList>
    </citation>
    <scope>NUCLEOTIDE SEQUENCE [LARGE SCALE GENOMIC DNA]</scope>
    <source>
        <strain evidence="3">JINMINGXINNONG_FW02</strain>
        <tissue evidence="3">Leaves</tissue>
    </source>
</reference>
<evidence type="ECO:0000256" key="1">
    <source>
        <dbReference type="SAM" id="MobiDB-lite"/>
    </source>
</evidence>
<dbReference type="Proteomes" id="UP001374584">
    <property type="component" value="Unassembled WGS sequence"/>
</dbReference>
<keyword evidence="2" id="KW-1133">Transmembrane helix</keyword>
<proteinExistence type="predicted"/>
<keyword evidence="4" id="KW-1185">Reference proteome</keyword>
<dbReference type="EMBL" id="JAYMYR010000010">
    <property type="protein sequence ID" value="KAK7334633.1"/>
    <property type="molecule type" value="Genomic_DNA"/>
</dbReference>
<organism evidence="3 4">
    <name type="scientific">Phaseolus coccineus</name>
    <name type="common">Scarlet runner bean</name>
    <name type="synonym">Phaseolus multiflorus</name>
    <dbReference type="NCBI Taxonomy" id="3886"/>
    <lineage>
        <taxon>Eukaryota</taxon>
        <taxon>Viridiplantae</taxon>
        <taxon>Streptophyta</taxon>
        <taxon>Embryophyta</taxon>
        <taxon>Tracheophyta</taxon>
        <taxon>Spermatophyta</taxon>
        <taxon>Magnoliopsida</taxon>
        <taxon>eudicotyledons</taxon>
        <taxon>Gunneridae</taxon>
        <taxon>Pentapetalae</taxon>
        <taxon>rosids</taxon>
        <taxon>fabids</taxon>
        <taxon>Fabales</taxon>
        <taxon>Fabaceae</taxon>
        <taxon>Papilionoideae</taxon>
        <taxon>50 kb inversion clade</taxon>
        <taxon>NPAAA clade</taxon>
        <taxon>indigoferoid/millettioid clade</taxon>
        <taxon>Phaseoleae</taxon>
        <taxon>Phaseolus</taxon>
    </lineage>
</organism>
<gene>
    <name evidence="3" type="ORF">VNO80_26393</name>
</gene>
<feature type="region of interest" description="Disordered" evidence="1">
    <location>
        <begin position="49"/>
        <end position="70"/>
    </location>
</feature>
<accession>A0AAN9LIC2</accession>
<dbReference type="PANTHER" id="PTHR48436:SF1">
    <property type="entry name" value="2, PUTATIVE-RELATED"/>
    <property type="match status" value="1"/>
</dbReference>
<dbReference type="PANTHER" id="PTHR48436">
    <property type="entry name" value="2, PUTATIVE-RELATED"/>
    <property type="match status" value="1"/>
</dbReference>
<evidence type="ECO:0000313" key="3">
    <source>
        <dbReference type="EMBL" id="KAK7334633.1"/>
    </source>
</evidence>
<feature type="transmembrane region" description="Helical" evidence="2">
    <location>
        <begin position="169"/>
        <end position="187"/>
    </location>
</feature>
<keyword evidence="2" id="KW-0812">Transmembrane</keyword>
<sequence length="354" mass="40066">MSNHNAMHHNNVVEDHEALMYQTYPCPYYVQSPSTLSHANSADIRIQNDPESTFHSPIRSETHPLNPTHEEDEASRFALCRYTSSRGSSHSFSHHKKISYDGSHVTGTENGDVNRFVIVDGGGENGRDESESREGGSFFEYHYGKRKGGWKRYFSYRNSDSCAWIWLQMWWRILVSFGIALLVFYIVTKPPSPNISVEIARFPEFKLAEGVDRSGVTTKILTCNCSLNLIVENNSRFFGLHIHPPTMDIKFSNLPFAFSNGPELYAESGLTVFELQMGAKNKAMYGAGRNMQDMLDSGTGLPLVIRVMLSSSFKVVPTLIKSTFHHHLQCLVLLKNTYDNKHRTQAFHSTCALK</sequence>
<comment type="caution">
    <text evidence="3">The sequence shown here is derived from an EMBL/GenBank/DDBJ whole genome shotgun (WGS) entry which is preliminary data.</text>
</comment>
<evidence type="ECO:0008006" key="5">
    <source>
        <dbReference type="Google" id="ProtNLM"/>
    </source>
</evidence>
<dbReference type="AlphaFoldDB" id="A0AAN9LIC2"/>
<keyword evidence="2" id="KW-0472">Membrane</keyword>
<name>A0AAN9LIC2_PHACN</name>
<evidence type="ECO:0000313" key="4">
    <source>
        <dbReference type="Proteomes" id="UP001374584"/>
    </source>
</evidence>
<dbReference type="InterPro" id="IPR055276">
    <property type="entry name" value="NHL41-like"/>
</dbReference>